<dbReference type="Proteomes" id="UP000095281">
    <property type="component" value="Unplaced"/>
</dbReference>
<keyword evidence="1" id="KW-1185">Reference proteome</keyword>
<evidence type="ECO:0000313" key="2">
    <source>
        <dbReference type="WBParaSite" id="MhA1_Contig58.frz3.gene15"/>
    </source>
</evidence>
<dbReference type="WBParaSite" id="MhA1_Contig58.frz3.gene15">
    <property type="protein sequence ID" value="MhA1_Contig58.frz3.gene15"/>
    <property type="gene ID" value="MhA1_Contig58.frz3.gene15"/>
</dbReference>
<organism evidence="1 2">
    <name type="scientific">Meloidogyne hapla</name>
    <name type="common">Root-knot nematode worm</name>
    <dbReference type="NCBI Taxonomy" id="6305"/>
    <lineage>
        <taxon>Eukaryota</taxon>
        <taxon>Metazoa</taxon>
        <taxon>Ecdysozoa</taxon>
        <taxon>Nematoda</taxon>
        <taxon>Chromadorea</taxon>
        <taxon>Rhabditida</taxon>
        <taxon>Tylenchina</taxon>
        <taxon>Tylenchomorpha</taxon>
        <taxon>Tylenchoidea</taxon>
        <taxon>Meloidogynidae</taxon>
        <taxon>Meloidogyninae</taxon>
        <taxon>Meloidogyne</taxon>
    </lineage>
</organism>
<dbReference type="AlphaFoldDB" id="A0A1I8BSV8"/>
<name>A0A1I8BSV8_MELHA</name>
<reference evidence="2" key="1">
    <citation type="submission" date="2016-11" db="UniProtKB">
        <authorList>
            <consortium name="WormBaseParasite"/>
        </authorList>
    </citation>
    <scope>IDENTIFICATION</scope>
</reference>
<evidence type="ECO:0000313" key="1">
    <source>
        <dbReference type="Proteomes" id="UP000095281"/>
    </source>
</evidence>
<accession>A0A1I8BSV8</accession>
<sequence>MNKGWASKLIDGNIQTYKQFTHHNYDKIIIIERMVLQSLALLEI</sequence>
<proteinExistence type="predicted"/>
<protein>
    <submittedName>
        <fullName evidence="2">Uncharacterized protein</fullName>
    </submittedName>
</protein>